<dbReference type="KEGG" id="fcy:FRACYDRAFT_154620"/>
<dbReference type="GO" id="GO:0016787">
    <property type="term" value="F:hydrolase activity"/>
    <property type="evidence" value="ECO:0007669"/>
    <property type="project" value="UniProtKB-KW"/>
</dbReference>
<evidence type="ECO:0000313" key="5">
    <source>
        <dbReference type="EMBL" id="OEU08433.1"/>
    </source>
</evidence>
<dbReference type="EMBL" id="KV784380">
    <property type="protein sequence ID" value="OEU08433.1"/>
    <property type="molecule type" value="Genomic_DNA"/>
</dbReference>
<keyword evidence="1" id="KW-0547">Nucleotide-binding</keyword>
<dbReference type="InParanoid" id="A0A1E7ES97"/>
<dbReference type="PANTHER" id="PTHR45626">
    <property type="entry name" value="TRANSCRIPTION TERMINATION FACTOR 2-RELATED"/>
    <property type="match status" value="1"/>
</dbReference>
<feature type="domain" description="Helicase ATP-binding" evidence="4">
    <location>
        <begin position="1"/>
        <end position="107"/>
    </location>
</feature>
<accession>A0A1E7ES97</accession>
<dbReference type="OrthoDB" id="46663at2759"/>
<evidence type="ECO:0000256" key="3">
    <source>
        <dbReference type="ARBA" id="ARBA00022840"/>
    </source>
</evidence>
<keyword evidence="3" id="KW-0067">ATP-binding</keyword>
<dbReference type="AlphaFoldDB" id="A0A1E7ES97"/>
<evidence type="ECO:0000256" key="1">
    <source>
        <dbReference type="ARBA" id="ARBA00022741"/>
    </source>
</evidence>
<sequence length="107" mass="12132">SLVGQWIEEAKSKLKNPGLIYPYHGGNRKRDPQLLSGNSIVVTTYDVIASDAFHHSKKGGKYYCPPLEQIRWWRIICDEGHSLRESNTKRSKAVLSLVADHKWIVSG</sequence>
<gene>
    <name evidence="5" type="ORF">FRACYDRAFT_154620</name>
</gene>
<dbReference type="InterPro" id="IPR000330">
    <property type="entry name" value="SNF2_N"/>
</dbReference>
<dbReference type="Pfam" id="PF00176">
    <property type="entry name" value="SNF2-rel_dom"/>
    <property type="match status" value="1"/>
</dbReference>
<dbReference type="Proteomes" id="UP000095751">
    <property type="component" value="Unassembled WGS sequence"/>
</dbReference>
<dbReference type="PROSITE" id="PS51192">
    <property type="entry name" value="HELICASE_ATP_BIND_1"/>
    <property type="match status" value="1"/>
</dbReference>
<protein>
    <recommendedName>
        <fullName evidence="4">Helicase ATP-binding domain-containing protein</fullName>
    </recommendedName>
</protein>
<dbReference type="GO" id="GO:0006281">
    <property type="term" value="P:DNA repair"/>
    <property type="evidence" value="ECO:0007669"/>
    <property type="project" value="TreeGrafter"/>
</dbReference>
<name>A0A1E7ES97_9STRA</name>
<evidence type="ECO:0000256" key="2">
    <source>
        <dbReference type="ARBA" id="ARBA00022801"/>
    </source>
</evidence>
<keyword evidence="2" id="KW-0378">Hydrolase</keyword>
<evidence type="ECO:0000259" key="4">
    <source>
        <dbReference type="PROSITE" id="PS51192"/>
    </source>
</evidence>
<feature type="non-terminal residue" evidence="5">
    <location>
        <position position="1"/>
    </location>
</feature>
<dbReference type="InterPro" id="IPR014001">
    <property type="entry name" value="Helicase_ATP-bd"/>
</dbReference>
<dbReference type="InterPro" id="IPR050628">
    <property type="entry name" value="SNF2_RAD54_helicase_TF"/>
</dbReference>
<dbReference type="SUPFAM" id="SSF52540">
    <property type="entry name" value="P-loop containing nucleoside triphosphate hydrolases"/>
    <property type="match status" value="1"/>
</dbReference>
<evidence type="ECO:0000313" key="6">
    <source>
        <dbReference type="Proteomes" id="UP000095751"/>
    </source>
</evidence>
<reference evidence="5 6" key="1">
    <citation type="submission" date="2016-09" db="EMBL/GenBank/DDBJ databases">
        <title>Extensive genetic diversity and differential bi-allelic expression allows diatom success in the polar Southern Ocean.</title>
        <authorList>
            <consortium name="DOE Joint Genome Institute"/>
            <person name="Mock T."/>
            <person name="Otillar R.P."/>
            <person name="Strauss J."/>
            <person name="Dupont C."/>
            <person name="Frickenhaus S."/>
            <person name="Maumus F."/>
            <person name="Mcmullan M."/>
            <person name="Sanges R."/>
            <person name="Schmutz J."/>
            <person name="Toseland A."/>
            <person name="Valas R."/>
            <person name="Veluchamy A."/>
            <person name="Ward B.J."/>
            <person name="Allen A."/>
            <person name="Barry K."/>
            <person name="Falciatore A."/>
            <person name="Ferrante M."/>
            <person name="Fortunato A.E."/>
            <person name="Gloeckner G."/>
            <person name="Gruber A."/>
            <person name="Hipkin R."/>
            <person name="Janech M."/>
            <person name="Kroth P."/>
            <person name="Leese F."/>
            <person name="Lindquist E."/>
            <person name="Lyon B.R."/>
            <person name="Martin J."/>
            <person name="Mayer C."/>
            <person name="Parker M."/>
            <person name="Quesneville H."/>
            <person name="Raymond J."/>
            <person name="Uhlig C."/>
            <person name="Valentin K.U."/>
            <person name="Worden A.Z."/>
            <person name="Armbrust E.V."/>
            <person name="Bowler C."/>
            <person name="Green B."/>
            <person name="Moulton V."/>
            <person name="Van Oosterhout C."/>
            <person name="Grigoriev I."/>
        </authorList>
    </citation>
    <scope>NUCLEOTIDE SEQUENCE [LARGE SCALE GENOMIC DNA]</scope>
    <source>
        <strain evidence="5 6">CCMP1102</strain>
    </source>
</reference>
<dbReference type="InterPro" id="IPR038718">
    <property type="entry name" value="SNF2-like_sf"/>
</dbReference>
<dbReference type="InterPro" id="IPR027417">
    <property type="entry name" value="P-loop_NTPase"/>
</dbReference>
<organism evidence="5 6">
    <name type="scientific">Fragilariopsis cylindrus CCMP1102</name>
    <dbReference type="NCBI Taxonomy" id="635003"/>
    <lineage>
        <taxon>Eukaryota</taxon>
        <taxon>Sar</taxon>
        <taxon>Stramenopiles</taxon>
        <taxon>Ochrophyta</taxon>
        <taxon>Bacillariophyta</taxon>
        <taxon>Bacillariophyceae</taxon>
        <taxon>Bacillariophycidae</taxon>
        <taxon>Bacillariales</taxon>
        <taxon>Bacillariaceae</taxon>
        <taxon>Fragilariopsis</taxon>
    </lineage>
</organism>
<feature type="non-terminal residue" evidence="5">
    <location>
        <position position="107"/>
    </location>
</feature>
<dbReference type="Gene3D" id="3.40.50.10810">
    <property type="entry name" value="Tandem AAA-ATPase domain"/>
    <property type="match status" value="1"/>
</dbReference>
<proteinExistence type="predicted"/>
<keyword evidence="6" id="KW-1185">Reference proteome</keyword>
<dbReference type="GO" id="GO:0005524">
    <property type="term" value="F:ATP binding"/>
    <property type="evidence" value="ECO:0007669"/>
    <property type="project" value="UniProtKB-KW"/>
</dbReference>
<dbReference type="GO" id="GO:0008094">
    <property type="term" value="F:ATP-dependent activity, acting on DNA"/>
    <property type="evidence" value="ECO:0007669"/>
    <property type="project" value="TreeGrafter"/>
</dbReference>
<dbReference type="GO" id="GO:0005634">
    <property type="term" value="C:nucleus"/>
    <property type="evidence" value="ECO:0007669"/>
    <property type="project" value="TreeGrafter"/>
</dbReference>